<dbReference type="RefSeq" id="WP_097125430.1">
    <property type="nucleotide sequence ID" value="NZ_OCNH01000001.1"/>
</dbReference>
<gene>
    <name evidence="2" type="ORF">SAMN06269250_1827</name>
</gene>
<evidence type="ECO:0008006" key="4">
    <source>
        <dbReference type="Google" id="ProtNLM"/>
    </source>
</evidence>
<protein>
    <recommendedName>
        <fullName evidence="4">Lipocalin-like domain-containing protein</fullName>
    </recommendedName>
</protein>
<accession>A0A286FEA9</accession>
<feature type="signal peptide" evidence="1">
    <location>
        <begin position="1"/>
        <end position="20"/>
    </location>
</feature>
<dbReference type="AlphaFoldDB" id="A0A286FEA9"/>
<name>A0A286FEA9_9BACT</name>
<dbReference type="Proteomes" id="UP000219452">
    <property type="component" value="Unassembled WGS sequence"/>
</dbReference>
<reference evidence="3" key="1">
    <citation type="submission" date="2017-09" db="EMBL/GenBank/DDBJ databases">
        <authorList>
            <person name="Varghese N."/>
            <person name="Submissions S."/>
        </authorList>
    </citation>
    <scope>NUCLEOTIDE SEQUENCE [LARGE SCALE GENOMIC DNA]</scope>
    <source>
        <strain evidence="3">DSM 29961</strain>
    </source>
</reference>
<proteinExistence type="predicted"/>
<evidence type="ECO:0000313" key="3">
    <source>
        <dbReference type="Proteomes" id="UP000219452"/>
    </source>
</evidence>
<dbReference type="OrthoDB" id="1454647at2"/>
<dbReference type="EMBL" id="OCNH01000001">
    <property type="protein sequence ID" value="SOD81542.1"/>
    <property type="molecule type" value="Genomic_DNA"/>
</dbReference>
<evidence type="ECO:0000313" key="2">
    <source>
        <dbReference type="EMBL" id="SOD81542.1"/>
    </source>
</evidence>
<feature type="chain" id="PRO_5012267569" description="Lipocalin-like domain-containing protein" evidence="1">
    <location>
        <begin position="21"/>
        <end position="169"/>
    </location>
</feature>
<sequence>MKFLVCLGSLLVFLNFTNQAGPSSQPALPAGKWTYEKKVVDKAGNTVHKASITSPTPLTFSFPYAGGSVATLTIRRKNDESLLYLEISRGQFNRTFQGGNARIAFDNKPARNYSFSAAENGRANIIFFDDATKLISQMKNAQKMTINVEFYAQGRRTIDFSTANLTWNH</sequence>
<keyword evidence="3" id="KW-1185">Reference proteome</keyword>
<organism evidence="2 3">
    <name type="scientific">Spirosoma fluviale</name>
    <dbReference type="NCBI Taxonomy" id="1597977"/>
    <lineage>
        <taxon>Bacteria</taxon>
        <taxon>Pseudomonadati</taxon>
        <taxon>Bacteroidota</taxon>
        <taxon>Cytophagia</taxon>
        <taxon>Cytophagales</taxon>
        <taxon>Cytophagaceae</taxon>
        <taxon>Spirosoma</taxon>
    </lineage>
</organism>
<evidence type="ECO:0000256" key="1">
    <source>
        <dbReference type="SAM" id="SignalP"/>
    </source>
</evidence>
<keyword evidence="1" id="KW-0732">Signal</keyword>